<dbReference type="InterPro" id="IPR000209">
    <property type="entry name" value="Peptidase_S8/S53_dom"/>
</dbReference>
<feature type="domain" description="Peptidase S8/S53" evidence="8">
    <location>
        <begin position="144"/>
        <end position="334"/>
    </location>
</feature>
<dbReference type="InterPro" id="IPR015500">
    <property type="entry name" value="Peptidase_S8_subtilisin-rel"/>
</dbReference>
<dbReference type="GO" id="GO:0006508">
    <property type="term" value="P:proteolysis"/>
    <property type="evidence" value="ECO:0007669"/>
    <property type="project" value="UniProtKB-KW"/>
</dbReference>
<feature type="chain" id="PRO_5006619659" description="Peptidase S8/S53 domain-containing protein" evidence="7">
    <location>
        <begin position="23"/>
        <end position="702"/>
    </location>
</feature>
<dbReference type="PROSITE" id="PS51892">
    <property type="entry name" value="SUBTILASE"/>
    <property type="match status" value="1"/>
</dbReference>
<keyword evidence="4 6" id="KW-0720">Serine protease</keyword>
<reference evidence="9 10" key="1">
    <citation type="journal article" date="2016" name="DNA Res.">
        <title>The complete genome sequencing of Prevotella intermedia strain OMA14 and a subsequent fine-scale, intra-species genomic comparison reveal an unusual amplification of conjugative and mobile transposons and identify a novel Prevotella-lineage-specific repeat.</title>
        <authorList>
            <person name="Naito M."/>
            <person name="Ogura Y."/>
            <person name="Itoh T."/>
            <person name="Shoji M."/>
            <person name="Okamoto M."/>
            <person name="Hayashi T."/>
            <person name="Nakayama K."/>
        </authorList>
    </citation>
    <scope>NUCLEOTIDE SEQUENCE [LARGE SCALE GENOMIC DNA]</scope>
    <source>
        <strain evidence="9 10">OMA14</strain>
    </source>
</reference>
<organism evidence="9 10">
    <name type="scientific">Prevotella intermedia</name>
    <dbReference type="NCBI Taxonomy" id="28131"/>
    <lineage>
        <taxon>Bacteria</taxon>
        <taxon>Pseudomonadati</taxon>
        <taxon>Bacteroidota</taxon>
        <taxon>Bacteroidia</taxon>
        <taxon>Bacteroidales</taxon>
        <taxon>Prevotellaceae</taxon>
        <taxon>Prevotella</taxon>
    </lineage>
</organism>
<dbReference type="PRINTS" id="PR00723">
    <property type="entry name" value="SUBTILISIN"/>
</dbReference>
<evidence type="ECO:0000256" key="4">
    <source>
        <dbReference type="ARBA" id="ARBA00022825"/>
    </source>
</evidence>
<dbReference type="SUPFAM" id="SSF52743">
    <property type="entry name" value="Subtilisin-like"/>
    <property type="match status" value="1"/>
</dbReference>
<keyword evidence="7" id="KW-0732">Signal</keyword>
<evidence type="ECO:0000256" key="2">
    <source>
        <dbReference type="ARBA" id="ARBA00022670"/>
    </source>
</evidence>
<evidence type="ECO:0000256" key="6">
    <source>
        <dbReference type="PROSITE-ProRule" id="PRU01240"/>
    </source>
</evidence>
<protein>
    <recommendedName>
        <fullName evidence="8">Peptidase S8/S53 domain-containing protein</fullName>
    </recommendedName>
</protein>
<evidence type="ECO:0000256" key="3">
    <source>
        <dbReference type="ARBA" id="ARBA00022801"/>
    </source>
</evidence>
<feature type="active site" description="Charge relay system" evidence="5 6">
    <location>
        <position position="588"/>
    </location>
</feature>
<dbReference type="RefSeq" id="WP_096404709.1">
    <property type="nucleotide sequence ID" value="NZ_AP014597.1"/>
</dbReference>
<dbReference type="Proteomes" id="UP000217431">
    <property type="component" value="Chromosome I"/>
</dbReference>
<comment type="similarity">
    <text evidence="1 6">Belongs to the peptidase S8 family.</text>
</comment>
<dbReference type="Pfam" id="PF00082">
    <property type="entry name" value="Peptidase_S8"/>
    <property type="match status" value="2"/>
</dbReference>
<feature type="active site" description="Charge relay system" evidence="5 6">
    <location>
        <position position="153"/>
    </location>
</feature>
<dbReference type="InterPro" id="IPR050131">
    <property type="entry name" value="Peptidase_S8_subtilisin-like"/>
</dbReference>
<feature type="domain" description="Peptidase S8/S53" evidence="8">
    <location>
        <begin position="477"/>
        <end position="638"/>
    </location>
</feature>
<keyword evidence="2 6" id="KW-0645">Protease</keyword>
<dbReference type="GO" id="GO:0004252">
    <property type="term" value="F:serine-type endopeptidase activity"/>
    <property type="evidence" value="ECO:0007669"/>
    <property type="project" value="UniProtKB-UniRule"/>
</dbReference>
<name>A0A0S3UGA3_PREIN</name>
<evidence type="ECO:0000256" key="5">
    <source>
        <dbReference type="PIRSR" id="PIRSR615500-1"/>
    </source>
</evidence>
<dbReference type="EMBL" id="AP014597">
    <property type="protein sequence ID" value="BAU16525.1"/>
    <property type="molecule type" value="Genomic_DNA"/>
</dbReference>
<feature type="signal peptide" evidence="7">
    <location>
        <begin position="1"/>
        <end position="22"/>
    </location>
</feature>
<dbReference type="PANTHER" id="PTHR43806">
    <property type="entry name" value="PEPTIDASE S8"/>
    <property type="match status" value="1"/>
</dbReference>
<dbReference type="AlphaFoldDB" id="A0A0S3UGA3"/>
<evidence type="ECO:0000259" key="8">
    <source>
        <dbReference type="Pfam" id="PF00082"/>
    </source>
</evidence>
<dbReference type="InterPro" id="IPR036852">
    <property type="entry name" value="Peptidase_S8/S53_dom_sf"/>
</dbReference>
<dbReference type="Gene3D" id="3.40.50.200">
    <property type="entry name" value="Peptidase S8/S53 domain"/>
    <property type="match status" value="2"/>
</dbReference>
<feature type="active site" description="Charge relay system" evidence="5 6">
    <location>
        <position position="215"/>
    </location>
</feature>
<accession>A0A0S3UGA3</accession>
<evidence type="ECO:0000256" key="1">
    <source>
        <dbReference type="ARBA" id="ARBA00011073"/>
    </source>
</evidence>
<keyword evidence="3 6" id="KW-0378">Hydrolase</keyword>
<evidence type="ECO:0000313" key="10">
    <source>
        <dbReference type="Proteomes" id="UP000217431"/>
    </source>
</evidence>
<gene>
    <name evidence="9" type="ORF">PIOMA14_I_0016</name>
</gene>
<evidence type="ECO:0000313" key="9">
    <source>
        <dbReference type="EMBL" id="BAU16525.1"/>
    </source>
</evidence>
<dbReference type="PANTHER" id="PTHR43806:SF11">
    <property type="entry name" value="CEREVISIN-RELATED"/>
    <property type="match status" value="1"/>
</dbReference>
<dbReference type="STRING" id="28131.BWX40_07640"/>
<proteinExistence type="inferred from homology"/>
<sequence length="702" mass="77724">MNNMKKILLLQVLLLFVAGSFAQRPDYTKMSPLVREAATDAIRQSRQMLSVSPKKFQPTITAFAKFSSNAENTIEKYGCRQLAKADDIYILSIPLNQLTGLSNERNVLRIEAGNGNRVQMDTTITMVNVLPVYSGQGLPQAYTGKGVVVGVQDIGFDLTHPTFYNADMTEYRIKALWDQLSKDTQGSTLPVGRDYRGTAELLQIGHPLDGLTQTHGTHTAGIAAGSGAEGAGKTSPYRGIAYEADIVMVANAAGDNIELIDKEDYYKYTYATDALGFKYIFDYADSQGKPCVINFSEGGHQDFHGYDQLYYEMLEKMTGAGHIIVASAGNDADWINYVHKPKGIPNIESLLWGNRESAYFTAKTDKPFVFRMKVPANSPTAQVVEIPMEKVLACKDSLLIDSVKIGNQMYEWRVLGYPSSYKAEDVVYDIRLASRPNLGYDVPVSIEFASSEATINLYRIRGFLPPHDQNPMLKMGDNSYSIHSPSSAPSVISVGATAYRRGFLNYLGEWKDYDKGTDGRRTSFSGVGPTIDGRTKPDVMAPGQNVVSAYSSYFIMNPKNAGAPLASDVKHFEHNGRTYAWNANSGTSMSSPVVAGAIALWLQAYPRLTPQDCLEVFRKTCTRYDTALTYPNNWYGYGEINVYEGLKEVLQMAAAGITQHESTQPSESDKRIYHLDGRYAGTSEANLPRGIYIRNHQKFVKR</sequence>
<evidence type="ECO:0000256" key="7">
    <source>
        <dbReference type="SAM" id="SignalP"/>
    </source>
</evidence>
<dbReference type="PROSITE" id="PS00138">
    <property type="entry name" value="SUBTILASE_SER"/>
    <property type="match status" value="1"/>
</dbReference>
<dbReference type="InterPro" id="IPR023828">
    <property type="entry name" value="Peptidase_S8_Ser-AS"/>
</dbReference>